<feature type="region of interest" description="Disordered" evidence="1">
    <location>
        <begin position="307"/>
        <end position="328"/>
    </location>
</feature>
<proteinExistence type="predicted"/>
<dbReference type="EMBL" id="JBJXBP010000004">
    <property type="protein sequence ID" value="KAL3833984.1"/>
    <property type="molecule type" value="Genomic_DNA"/>
</dbReference>
<feature type="compositionally biased region" description="Polar residues" evidence="1">
    <location>
        <begin position="313"/>
        <end position="328"/>
    </location>
</feature>
<dbReference type="Proteomes" id="UP001634393">
    <property type="component" value="Unassembled WGS sequence"/>
</dbReference>
<dbReference type="PANTHER" id="PTHR31286:SF168">
    <property type="entry name" value="DUF4283 DOMAIN-CONTAINING PROTEIN"/>
    <property type="match status" value="1"/>
</dbReference>
<evidence type="ECO:0000313" key="3">
    <source>
        <dbReference type="Proteomes" id="UP001634393"/>
    </source>
</evidence>
<protein>
    <recommendedName>
        <fullName evidence="4">DUF4283 domain-containing protein</fullName>
    </recommendedName>
</protein>
<evidence type="ECO:0000313" key="2">
    <source>
        <dbReference type="EMBL" id="KAL3833984.1"/>
    </source>
</evidence>
<evidence type="ECO:0008006" key="4">
    <source>
        <dbReference type="Google" id="ProtNLM"/>
    </source>
</evidence>
<dbReference type="PANTHER" id="PTHR31286">
    <property type="entry name" value="GLYCINE-RICH CELL WALL STRUCTURAL PROTEIN 1.8-LIKE"/>
    <property type="match status" value="1"/>
</dbReference>
<comment type="caution">
    <text evidence="2">The sequence shown here is derived from an EMBL/GenBank/DDBJ whole genome shotgun (WGS) entry which is preliminary data.</text>
</comment>
<reference evidence="2 3" key="1">
    <citation type="submission" date="2024-12" db="EMBL/GenBank/DDBJ databases">
        <title>The unique morphological basis and parallel evolutionary history of personate flowers in Penstemon.</title>
        <authorList>
            <person name="Depatie T.H."/>
            <person name="Wessinger C.A."/>
        </authorList>
    </citation>
    <scope>NUCLEOTIDE SEQUENCE [LARGE SCALE GENOMIC DNA]</scope>
    <source>
        <strain evidence="2">WTNN_2</strain>
        <tissue evidence="2">Leaf</tissue>
    </source>
</reference>
<name>A0ABD3TAM2_9LAMI</name>
<organism evidence="2 3">
    <name type="scientific">Penstemon smallii</name>
    <dbReference type="NCBI Taxonomy" id="265156"/>
    <lineage>
        <taxon>Eukaryota</taxon>
        <taxon>Viridiplantae</taxon>
        <taxon>Streptophyta</taxon>
        <taxon>Embryophyta</taxon>
        <taxon>Tracheophyta</taxon>
        <taxon>Spermatophyta</taxon>
        <taxon>Magnoliopsida</taxon>
        <taxon>eudicotyledons</taxon>
        <taxon>Gunneridae</taxon>
        <taxon>Pentapetalae</taxon>
        <taxon>asterids</taxon>
        <taxon>lamiids</taxon>
        <taxon>Lamiales</taxon>
        <taxon>Plantaginaceae</taxon>
        <taxon>Cheloneae</taxon>
        <taxon>Penstemon</taxon>
    </lineage>
</organism>
<evidence type="ECO:0000256" key="1">
    <source>
        <dbReference type="SAM" id="MobiDB-lite"/>
    </source>
</evidence>
<keyword evidence="3" id="KW-1185">Reference proteome</keyword>
<accession>A0ABD3TAM2</accession>
<dbReference type="AlphaFoldDB" id="A0ABD3TAM2"/>
<dbReference type="InterPro" id="IPR040256">
    <property type="entry name" value="At4g02000-like"/>
</dbReference>
<gene>
    <name evidence="2" type="ORF">ACJIZ3_008720</name>
</gene>
<sequence length="328" mass="36792">MEKPTAPWLNMFKNNRNLGIVIKLEVIKSTDEVVILEEEDVDDVEVAWGFCLVGYFAGWLVFKFMSDDDRNKVLNEGPYFIFGRPLLLKIMPKCFEFGDEGVSDVPVWVNLPDLPLDCWNAKALSKIVSKIGKPIATDKLTHTKERLSYARVTSVSIQLPTGIIRKQPIVYEYQPRFCKECKTFGHSTKGCKTSAQASKGVDYGLKIPMNCGSNHGQQHIIVDPEKETERPSNELLDTSIPVICAEDALATQVDHVTETQMLQNNDDYKVVTGKKKNKKHGLNVNPIFEAGRESNDPKIRLLTRIEQDPLVPSNPSSNLKGNALPFTS</sequence>